<evidence type="ECO:0000313" key="3">
    <source>
        <dbReference type="Proteomes" id="UP001610432"/>
    </source>
</evidence>
<evidence type="ECO:0000259" key="1">
    <source>
        <dbReference type="PROSITE" id="PS51186"/>
    </source>
</evidence>
<dbReference type="PROSITE" id="PS51186">
    <property type="entry name" value="GNAT"/>
    <property type="match status" value="1"/>
</dbReference>
<reference evidence="2 3" key="1">
    <citation type="submission" date="2024-07" db="EMBL/GenBank/DDBJ databases">
        <title>Section-level genome sequencing and comparative genomics of Aspergillus sections Usti and Cavernicolus.</title>
        <authorList>
            <consortium name="Lawrence Berkeley National Laboratory"/>
            <person name="Nybo J.L."/>
            <person name="Vesth T.C."/>
            <person name="Theobald S."/>
            <person name="Frisvad J.C."/>
            <person name="Larsen T.O."/>
            <person name="Kjaerboelling I."/>
            <person name="Rothschild-Mancinelli K."/>
            <person name="Lyhne E.K."/>
            <person name="Kogle M.E."/>
            <person name="Barry K."/>
            <person name="Clum A."/>
            <person name="Na H."/>
            <person name="Ledsgaard L."/>
            <person name="Lin J."/>
            <person name="Lipzen A."/>
            <person name="Kuo A."/>
            <person name="Riley R."/>
            <person name="Mondo S."/>
            <person name="Labutti K."/>
            <person name="Haridas S."/>
            <person name="Pangalinan J."/>
            <person name="Salamov A.A."/>
            <person name="Simmons B.A."/>
            <person name="Magnuson J.K."/>
            <person name="Chen J."/>
            <person name="Drula E."/>
            <person name="Henrissat B."/>
            <person name="Wiebenga A."/>
            <person name="Lubbers R.J."/>
            <person name="Gomes A.C."/>
            <person name="Macurrencykelacurrency M.R."/>
            <person name="Stajich J."/>
            <person name="Grigoriev I.V."/>
            <person name="Mortensen U.H."/>
            <person name="De Vries R.P."/>
            <person name="Baker S.E."/>
            <person name="Andersen M.R."/>
        </authorList>
    </citation>
    <scope>NUCLEOTIDE SEQUENCE [LARGE SCALE GENOMIC DNA]</scope>
    <source>
        <strain evidence="2 3">CBS 449.75</strain>
    </source>
</reference>
<dbReference type="SUPFAM" id="SSF55729">
    <property type="entry name" value="Acyl-CoA N-acyltransferases (Nat)"/>
    <property type="match status" value="1"/>
</dbReference>
<sequence length="237" mass="27334">MPITVHPLTEADIPGAIDIIQVAFAEDPYFRWVFDEKNFNKARNYGSLQARCLWGIKNAIFHVAKEPNAAGDTGSILGVSCWLPPRPPTQPESWDSWFQSWVLWFRQGLNNLRHGGRGGLNVRRYYIWKARQAEAQSSIWDDEKGYYFCNIVAVRPEAQGKGVGRKLFEEVTKRADEEGVKCYLESSRSKPNVEIYENLGFDMRRVMECRDDGPERRGERDVCMLYCMVREPKKSST</sequence>
<feature type="domain" description="N-acetyltransferase" evidence="1">
    <location>
        <begin position="83"/>
        <end position="233"/>
    </location>
</feature>
<comment type="caution">
    <text evidence="2">The sequence shown here is derived from an EMBL/GenBank/DDBJ whole genome shotgun (WGS) entry which is preliminary data.</text>
</comment>
<proteinExistence type="predicted"/>
<dbReference type="RefSeq" id="XP_070884386.1">
    <property type="nucleotide sequence ID" value="XM_071025228.1"/>
</dbReference>
<dbReference type="InterPro" id="IPR016181">
    <property type="entry name" value="Acyl_CoA_acyltransferase"/>
</dbReference>
<dbReference type="Pfam" id="PF13508">
    <property type="entry name" value="Acetyltransf_7"/>
    <property type="match status" value="1"/>
</dbReference>
<dbReference type="InterPro" id="IPR000182">
    <property type="entry name" value="GNAT_dom"/>
</dbReference>
<dbReference type="Proteomes" id="UP001610432">
    <property type="component" value="Unassembled WGS sequence"/>
</dbReference>
<keyword evidence="3" id="KW-1185">Reference proteome</keyword>
<dbReference type="CDD" id="cd04301">
    <property type="entry name" value="NAT_SF"/>
    <property type="match status" value="1"/>
</dbReference>
<dbReference type="Gene3D" id="3.40.630.30">
    <property type="match status" value="1"/>
</dbReference>
<dbReference type="GeneID" id="98140300"/>
<accession>A0ABR4LPW1</accession>
<dbReference type="PANTHER" id="PTHR42791:SF4">
    <property type="entry name" value="ACETYLTRANSFERASE, GNAT FAMILY FAMILY (AFU_ORTHOLOGUE AFUA_4G09540)-RELATED"/>
    <property type="match status" value="1"/>
</dbReference>
<name>A0ABR4LPW1_9EURO</name>
<evidence type="ECO:0000313" key="2">
    <source>
        <dbReference type="EMBL" id="KAL2865407.1"/>
    </source>
</evidence>
<dbReference type="InterPro" id="IPR052523">
    <property type="entry name" value="Trichothecene_AcTrans"/>
</dbReference>
<dbReference type="EMBL" id="JBFXLQ010000032">
    <property type="protein sequence ID" value="KAL2865407.1"/>
    <property type="molecule type" value="Genomic_DNA"/>
</dbReference>
<organism evidence="2 3">
    <name type="scientific">Aspergillus lucknowensis</name>
    <dbReference type="NCBI Taxonomy" id="176173"/>
    <lineage>
        <taxon>Eukaryota</taxon>
        <taxon>Fungi</taxon>
        <taxon>Dikarya</taxon>
        <taxon>Ascomycota</taxon>
        <taxon>Pezizomycotina</taxon>
        <taxon>Eurotiomycetes</taxon>
        <taxon>Eurotiomycetidae</taxon>
        <taxon>Eurotiales</taxon>
        <taxon>Aspergillaceae</taxon>
        <taxon>Aspergillus</taxon>
        <taxon>Aspergillus subgen. Nidulantes</taxon>
    </lineage>
</organism>
<dbReference type="PANTHER" id="PTHR42791">
    <property type="entry name" value="GNAT FAMILY ACETYLTRANSFERASE"/>
    <property type="match status" value="1"/>
</dbReference>
<gene>
    <name evidence="2" type="ORF">BJX67DRAFT_184253</name>
</gene>
<protein>
    <submittedName>
        <fullName evidence="2">Acetyltransferase, GNAT family</fullName>
    </submittedName>
</protein>